<keyword evidence="1" id="KW-0378">Hydrolase</keyword>
<protein>
    <submittedName>
        <fullName evidence="4">Sortase domain-bontaining protein</fullName>
    </submittedName>
</protein>
<feature type="transmembrane region" description="Helical" evidence="3">
    <location>
        <begin position="12"/>
        <end position="31"/>
    </location>
</feature>
<dbReference type="RefSeq" id="WP_387886188.1">
    <property type="nucleotide sequence ID" value="NZ_JBIAWJ010000005.1"/>
</dbReference>
<comment type="caution">
    <text evidence="4">The sequence shown here is derived from an EMBL/GenBank/DDBJ whole genome shotgun (WGS) entry which is preliminary data.</text>
</comment>
<name>A0ABW6UIH7_9ACTN</name>
<organism evidence="4 5">
    <name type="scientific">Streptomyces bluensis</name>
    <dbReference type="NCBI Taxonomy" id="33897"/>
    <lineage>
        <taxon>Bacteria</taxon>
        <taxon>Bacillati</taxon>
        <taxon>Actinomycetota</taxon>
        <taxon>Actinomycetes</taxon>
        <taxon>Kitasatosporales</taxon>
        <taxon>Streptomycetaceae</taxon>
        <taxon>Streptomyces</taxon>
    </lineage>
</organism>
<dbReference type="Gene3D" id="2.40.260.10">
    <property type="entry name" value="Sortase"/>
    <property type="match status" value="1"/>
</dbReference>
<dbReference type="Proteomes" id="UP001602058">
    <property type="component" value="Unassembled WGS sequence"/>
</dbReference>
<evidence type="ECO:0000313" key="4">
    <source>
        <dbReference type="EMBL" id="MFF4522394.1"/>
    </source>
</evidence>
<proteinExistence type="predicted"/>
<gene>
    <name evidence="4" type="ORF">ACFY1D_13260</name>
</gene>
<dbReference type="InterPro" id="IPR005754">
    <property type="entry name" value="Sortase"/>
</dbReference>
<dbReference type="InterPro" id="IPR023365">
    <property type="entry name" value="Sortase_dom-sf"/>
</dbReference>
<evidence type="ECO:0000256" key="1">
    <source>
        <dbReference type="ARBA" id="ARBA00022801"/>
    </source>
</evidence>
<dbReference type="SUPFAM" id="SSF63817">
    <property type="entry name" value="Sortase"/>
    <property type="match status" value="1"/>
</dbReference>
<evidence type="ECO:0000256" key="3">
    <source>
        <dbReference type="SAM" id="Phobius"/>
    </source>
</evidence>
<feature type="region of interest" description="Disordered" evidence="2">
    <location>
        <begin position="51"/>
        <end position="76"/>
    </location>
</feature>
<keyword evidence="3" id="KW-0472">Membrane</keyword>
<evidence type="ECO:0000256" key="2">
    <source>
        <dbReference type="SAM" id="MobiDB-lite"/>
    </source>
</evidence>
<keyword evidence="5" id="KW-1185">Reference proteome</keyword>
<accession>A0ABW6UIH7</accession>
<feature type="compositionally biased region" description="Basic and acidic residues" evidence="2">
    <location>
        <begin position="62"/>
        <end position="76"/>
    </location>
</feature>
<sequence length="231" mass="24406">MTDERNRPSGSGRPVTGVAWAVLLLGLWLWGREVTDVRQGIWAPTTGDVAAVGRPAGAEPPPAKDHATDLREDARPQRLDIPSLRVRAPVTARGPDDRGAIDPPPYARSGAVGWYAAGTRPGAEGAELFVGYAGTGARPGVFHGLGAVRIGETVRVVRDDGTAAEFTVDEVRIVGRERFDARQAYGVRQSGRAELRLVGCGGTVDQDNGSQDNGTCTPDVIVSAYLTATRP</sequence>
<dbReference type="CDD" id="cd05829">
    <property type="entry name" value="Sortase_F"/>
    <property type="match status" value="1"/>
</dbReference>
<dbReference type="InterPro" id="IPR042001">
    <property type="entry name" value="Sortase_F"/>
</dbReference>
<keyword evidence="3" id="KW-0812">Transmembrane</keyword>
<dbReference type="EMBL" id="JBIAWJ010000005">
    <property type="protein sequence ID" value="MFF4522394.1"/>
    <property type="molecule type" value="Genomic_DNA"/>
</dbReference>
<keyword evidence="3" id="KW-1133">Transmembrane helix</keyword>
<reference evidence="4 5" key="1">
    <citation type="submission" date="2024-10" db="EMBL/GenBank/DDBJ databases">
        <title>The Natural Products Discovery Center: Release of the First 8490 Sequenced Strains for Exploring Actinobacteria Biosynthetic Diversity.</title>
        <authorList>
            <person name="Kalkreuter E."/>
            <person name="Kautsar S.A."/>
            <person name="Yang D."/>
            <person name="Bader C.D."/>
            <person name="Teijaro C.N."/>
            <person name="Fluegel L."/>
            <person name="Davis C.M."/>
            <person name="Simpson J.R."/>
            <person name="Lauterbach L."/>
            <person name="Steele A.D."/>
            <person name="Gui C."/>
            <person name="Meng S."/>
            <person name="Li G."/>
            <person name="Viehrig K."/>
            <person name="Ye F."/>
            <person name="Su P."/>
            <person name="Kiefer A.F."/>
            <person name="Nichols A."/>
            <person name="Cepeda A.J."/>
            <person name="Yan W."/>
            <person name="Fan B."/>
            <person name="Jiang Y."/>
            <person name="Adhikari A."/>
            <person name="Zheng C.-J."/>
            <person name="Schuster L."/>
            <person name="Cowan T.M."/>
            <person name="Smanski M.J."/>
            <person name="Chevrette M.G."/>
            <person name="De Carvalho L.P.S."/>
            <person name="Shen B."/>
        </authorList>
    </citation>
    <scope>NUCLEOTIDE SEQUENCE [LARGE SCALE GENOMIC DNA]</scope>
    <source>
        <strain evidence="4 5">NPDC001390</strain>
    </source>
</reference>
<dbReference type="Pfam" id="PF04203">
    <property type="entry name" value="Sortase"/>
    <property type="match status" value="1"/>
</dbReference>
<evidence type="ECO:0000313" key="5">
    <source>
        <dbReference type="Proteomes" id="UP001602058"/>
    </source>
</evidence>